<name>A0ABR2AL41_9ROSI</name>
<evidence type="ECO:0000313" key="3">
    <source>
        <dbReference type="Proteomes" id="UP001472677"/>
    </source>
</evidence>
<feature type="region of interest" description="Disordered" evidence="1">
    <location>
        <begin position="1"/>
        <end position="20"/>
    </location>
</feature>
<evidence type="ECO:0000313" key="2">
    <source>
        <dbReference type="EMBL" id="KAK8494370.1"/>
    </source>
</evidence>
<accession>A0ABR2AL41</accession>
<dbReference type="EMBL" id="JBBPBM010000545">
    <property type="protein sequence ID" value="KAK8494370.1"/>
    <property type="molecule type" value="Genomic_DNA"/>
</dbReference>
<gene>
    <name evidence="2" type="ORF">V6N12_038599</name>
</gene>
<proteinExistence type="predicted"/>
<protein>
    <submittedName>
        <fullName evidence="2">Uncharacterized protein</fullName>
    </submittedName>
</protein>
<keyword evidence="3" id="KW-1185">Reference proteome</keyword>
<comment type="caution">
    <text evidence="2">The sequence shown here is derived from an EMBL/GenBank/DDBJ whole genome shotgun (WGS) entry which is preliminary data.</text>
</comment>
<sequence>MMQRSCEQKQESELSGIKDNKVLDELSMKIDGKSDGLDNPKKGLLDEDSTKILLGHGSGVKSREWNPHAEWITPIDIGNHKTSLLPHRQGVADIAMVHNIKFQLLDNNALVESDDPYRHRVDGKGEMRQTSWTMTVEPTSVMFEVFVPPSCMFMDVVDWLIELHVKNGGDVVLQYDFSEGIFEMELEDVDDNEESVEPNDGEFRLNRKSLAGNNNDELVFTFGHLEYWKRGYHLTIKPIPSENLSSGFDPTSRIPRTQLMT</sequence>
<reference evidence="2 3" key="1">
    <citation type="journal article" date="2024" name="G3 (Bethesda)">
        <title>Genome assembly of Hibiscus sabdariffa L. provides insights into metabolisms of medicinal natural products.</title>
        <authorList>
            <person name="Kim T."/>
        </authorList>
    </citation>
    <scope>NUCLEOTIDE SEQUENCE [LARGE SCALE GENOMIC DNA]</scope>
    <source>
        <strain evidence="2">TK-2024</strain>
        <tissue evidence="2">Old leaves</tissue>
    </source>
</reference>
<evidence type="ECO:0000256" key="1">
    <source>
        <dbReference type="SAM" id="MobiDB-lite"/>
    </source>
</evidence>
<organism evidence="2 3">
    <name type="scientific">Hibiscus sabdariffa</name>
    <name type="common">roselle</name>
    <dbReference type="NCBI Taxonomy" id="183260"/>
    <lineage>
        <taxon>Eukaryota</taxon>
        <taxon>Viridiplantae</taxon>
        <taxon>Streptophyta</taxon>
        <taxon>Embryophyta</taxon>
        <taxon>Tracheophyta</taxon>
        <taxon>Spermatophyta</taxon>
        <taxon>Magnoliopsida</taxon>
        <taxon>eudicotyledons</taxon>
        <taxon>Gunneridae</taxon>
        <taxon>Pentapetalae</taxon>
        <taxon>rosids</taxon>
        <taxon>malvids</taxon>
        <taxon>Malvales</taxon>
        <taxon>Malvaceae</taxon>
        <taxon>Malvoideae</taxon>
        <taxon>Hibiscus</taxon>
    </lineage>
</organism>
<dbReference type="Proteomes" id="UP001472677">
    <property type="component" value="Unassembled WGS sequence"/>
</dbReference>